<evidence type="ECO:0000313" key="2">
    <source>
        <dbReference type="EMBL" id="RED76065.1"/>
    </source>
</evidence>
<gene>
    <name evidence="2" type="ORF">DFP98_113125</name>
</gene>
<name>A0A3D9JQ02_9BACL</name>
<dbReference type="InterPro" id="IPR003709">
    <property type="entry name" value="VanY-like_core_dom"/>
</dbReference>
<dbReference type="InterPro" id="IPR058193">
    <property type="entry name" value="VanY/YodJ_core_dom"/>
</dbReference>
<dbReference type="CDD" id="cd14852">
    <property type="entry name" value="LD-carboxypeptidase"/>
    <property type="match status" value="1"/>
</dbReference>
<accession>A0A3D9JQ02</accession>
<keyword evidence="2" id="KW-0378">Hydrolase</keyword>
<keyword evidence="2" id="KW-0645">Protease</keyword>
<dbReference type="PANTHER" id="PTHR34385">
    <property type="entry name" value="D-ALANYL-D-ALANINE CARBOXYPEPTIDASE"/>
    <property type="match status" value="1"/>
</dbReference>
<dbReference type="EMBL" id="QRDZ01000013">
    <property type="protein sequence ID" value="RED76065.1"/>
    <property type="molecule type" value="Genomic_DNA"/>
</dbReference>
<dbReference type="PANTHER" id="PTHR34385:SF1">
    <property type="entry name" value="PEPTIDOGLYCAN L-ALANYL-D-GLUTAMATE ENDOPEPTIDASE CWLK"/>
    <property type="match status" value="1"/>
</dbReference>
<feature type="domain" description="D-alanyl-D-alanine carboxypeptidase-like core" evidence="1">
    <location>
        <begin position="3"/>
        <end position="125"/>
    </location>
</feature>
<comment type="caution">
    <text evidence="2">The sequence shown here is derived from an EMBL/GenBank/DDBJ whole genome shotgun (WGS) entry which is preliminary data.</text>
</comment>
<dbReference type="Pfam" id="PF02557">
    <property type="entry name" value="VanY"/>
    <property type="match status" value="1"/>
</dbReference>
<keyword evidence="2" id="KW-0121">Carboxypeptidase</keyword>
<dbReference type="GO" id="GO:0006508">
    <property type="term" value="P:proteolysis"/>
    <property type="evidence" value="ECO:0007669"/>
    <property type="project" value="InterPro"/>
</dbReference>
<evidence type="ECO:0000259" key="1">
    <source>
        <dbReference type="Pfam" id="PF02557"/>
    </source>
</evidence>
<dbReference type="InterPro" id="IPR052179">
    <property type="entry name" value="DD-CPase-like"/>
</dbReference>
<dbReference type="AlphaFoldDB" id="A0A3D9JQ02"/>
<proteinExistence type="predicted"/>
<dbReference type="Gene3D" id="3.30.1380.10">
    <property type="match status" value="1"/>
</dbReference>
<organism evidence="2 3">
    <name type="scientific">Cohnella phaseoli</name>
    <dbReference type="NCBI Taxonomy" id="456490"/>
    <lineage>
        <taxon>Bacteria</taxon>
        <taxon>Bacillati</taxon>
        <taxon>Bacillota</taxon>
        <taxon>Bacilli</taxon>
        <taxon>Bacillales</taxon>
        <taxon>Paenibacillaceae</taxon>
        <taxon>Cohnella</taxon>
    </lineage>
</organism>
<dbReference type="SUPFAM" id="SSF55166">
    <property type="entry name" value="Hedgehog/DD-peptidase"/>
    <property type="match status" value="1"/>
</dbReference>
<sequence>MVAVQALEQWVKGAKQDEIYLAGVSAYRSYATQSAIFNHFEKRDGIEKARTYSAHPGSSEHETGLAIDVSGIDGKCAALDCFAARKEAIWLDQHAHKYGYIIRYPKGKEAITGYQYEPWHIRFVGTDNSKEMALKEITLEDYFLHLSSGSIPQCVKERTYITFGGNIIDQQKTSYRAIFHSLHCNRVNKLYRRRKSRFGIGTD</sequence>
<keyword evidence="3" id="KW-1185">Reference proteome</keyword>
<reference evidence="2 3" key="1">
    <citation type="submission" date="2018-07" db="EMBL/GenBank/DDBJ databases">
        <title>Genomic Encyclopedia of Type Strains, Phase III (KMG-III): the genomes of soil and plant-associated and newly described type strains.</title>
        <authorList>
            <person name="Whitman W."/>
        </authorList>
    </citation>
    <scope>NUCLEOTIDE SEQUENCE [LARGE SCALE GENOMIC DNA]</scope>
    <source>
        <strain evidence="2 3">CECT 7287</strain>
    </source>
</reference>
<dbReference type="GO" id="GO:0004180">
    <property type="term" value="F:carboxypeptidase activity"/>
    <property type="evidence" value="ECO:0007669"/>
    <property type="project" value="UniProtKB-KW"/>
</dbReference>
<dbReference type="InterPro" id="IPR009045">
    <property type="entry name" value="Zn_M74/Hedgehog-like"/>
</dbReference>
<dbReference type="Proteomes" id="UP000256977">
    <property type="component" value="Unassembled WGS sequence"/>
</dbReference>
<evidence type="ECO:0000313" key="3">
    <source>
        <dbReference type="Proteomes" id="UP000256977"/>
    </source>
</evidence>
<protein>
    <submittedName>
        <fullName evidence="2">D-alanyl-D-alanine carboxypeptidase-like protein</fullName>
    </submittedName>
</protein>